<keyword evidence="2" id="KW-0548">Nucleotidyltransferase</keyword>
<dbReference type="Pfam" id="PF03732">
    <property type="entry name" value="Retrotrans_gag"/>
    <property type="match status" value="1"/>
</dbReference>
<dbReference type="GO" id="GO:0016779">
    <property type="term" value="F:nucleotidyltransferase activity"/>
    <property type="evidence" value="ECO:0007669"/>
    <property type="project" value="UniProtKB-KW"/>
</dbReference>
<evidence type="ECO:0000256" key="2">
    <source>
        <dbReference type="ARBA" id="ARBA00022695"/>
    </source>
</evidence>
<dbReference type="Pfam" id="PF17919">
    <property type="entry name" value="RT_RNaseH_2"/>
    <property type="match status" value="1"/>
</dbReference>
<keyword evidence="4" id="KW-0255">Endonuclease</keyword>
<dbReference type="AlphaFoldDB" id="A0A699GSZ0"/>
<dbReference type="Pfam" id="PF08284">
    <property type="entry name" value="RVP_2"/>
    <property type="match status" value="1"/>
</dbReference>
<dbReference type="InterPro" id="IPR021109">
    <property type="entry name" value="Peptidase_aspartic_dom_sf"/>
</dbReference>
<proteinExistence type="predicted"/>
<dbReference type="CDD" id="cd01647">
    <property type="entry name" value="RT_LTR"/>
    <property type="match status" value="1"/>
</dbReference>
<feature type="domain" description="Reverse transcriptase" evidence="7">
    <location>
        <begin position="419"/>
        <end position="602"/>
    </location>
</feature>
<dbReference type="GO" id="GO:0004519">
    <property type="term" value="F:endonuclease activity"/>
    <property type="evidence" value="ECO:0007669"/>
    <property type="project" value="UniProtKB-KW"/>
</dbReference>
<evidence type="ECO:0000256" key="4">
    <source>
        <dbReference type="ARBA" id="ARBA00022759"/>
    </source>
</evidence>
<evidence type="ECO:0000259" key="8">
    <source>
        <dbReference type="PROSITE" id="PS50994"/>
    </source>
</evidence>
<comment type="caution">
    <text evidence="9">The sequence shown here is derived from an EMBL/GenBank/DDBJ whole genome shotgun (WGS) entry which is preliminary data.</text>
</comment>
<dbReference type="InterPro" id="IPR000477">
    <property type="entry name" value="RT_dom"/>
</dbReference>
<feature type="region of interest" description="Disordered" evidence="6">
    <location>
        <begin position="1"/>
        <end position="51"/>
    </location>
</feature>
<organism evidence="9">
    <name type="scientific">Tanacetum cinerariifolium</name>
    <name type="common">Dalmatian daisy</name>
    <name type="synonym">Chrysanthemum cinerariifolium</name>
    <dbReference type="NCBI Taxonomy" id="118510"/>
    <lineage>
        <taxon>Eukaryota</taxon>
        <taxon>Viridiplantae</taxon>
        <taxon>Streptophyta</taxon>
        <taxon>Embryophyta</taxon>
        <taxon>Tracheophyta</taxon>
        <taxon>Spermatophyta</taxon>
        <taxon>Magnoliopsida</taxon>
        <taxon>eudicotyledons</taxon>
        <taxon>Gunneridae</taxon>
        <taxon>Pentapetalae</taxon>
        <taxon>asterids</taxon>
        <taxon>campanulids</taxon>
        <taxon>Asterales</taxon>
        <taxon>Asteraceae</taxon>
        <taxon>Asteroideae</taxon>
        <taxon>Anthemideae</taxon>
        <taxon>Anthemidinae</taxon>
        <taxon>Tanacetum</taxon>
    </lineage>
</organism>
<dbReference type="Gene3D" id="3.30.70.270">
    <property type="match status" value="1"/>
</dbReference>
<keyword evidence="3" id="KW-0540">Nuclease</keyword>
<reference evidence="9" key="1">
    <citation type="journal article" date="2019" name="Sci. Rep.">
        <title>Draft genome of Tanacetum cinerariifolium, the natural source of mosquito coil.</title>
        <authorList>
            <person name="Yamashiro T."/>
            <person name="Shiraishi A."/>
            <person name="Satake H."/>
            <person name="Nakayama K."/>
        </authorList>
    </citation>
    <scope>NUCLEOTIDE SEQUENCE</scope>
</reference>
<dbReference type="InterPro" id="IPR043502">
    <property type="entry name" value="DNA/RNA_pol_sf"/>
</dbReference>
<evidence type="ECO:0000256" key="1">
    <source>
        <dbReference type="ARBA" id="ARBA00022679"/>
    </source>
</evidence>
<feature type="compositionally biased region" description="Basic and acidic residues" evidence="6">
    <location>
        <begin position="200"/>
        <end position="223"/>
    </location>
</feature>
<evidence type="ECO:0008006" key="10">
    <source>
        <dbReference type="Google" id="ProtNLM"/>
    </source>
</evidence>
<dbReference type="InterPro" id="IPR005162">
    <property type="entry name" value="Retrotrans_gag_dom"/>
</dbReference>
<evidence type="ECO:0000259" key="7">
    <source>
        <dbReference type="PROSITE" id="PS50878"/>
    </source>
</evidence>
<dbReference type="InterPro" id="IPR036397">
    <property type="entry name" value="RNaseH_sf"/>
</dbReference>
<dbReference type="PANTHER" id="PTHR37984:SF5">
    <property type="entry name" value="PROTEIN NYNRIN-LIKE"/>
    <property type="match status" value="1"/>
</dbReference>
<dbReference type="GO" id="GO:0003676">
    <property type="term" value="F:nucleic acid binding"/>
    <property type="evidence" value="ECO:0007669"/>
    <property type="project" value="InterPro"/>
</dbReference>
<gene>
    <name evidence="9" type="ORF">Tci_169768</name>
</gene>
<dbReference type="InterPro" id="IPR012337">
    <property type="entry name" value="RNaseH-like_sf"/>
</dbReference>
<dbReference type="InterPro" id="IPR001584">
    <property type="entry name" value="Integrase_cat-core"/>
</dbReference>
<evidence type="ECO:0000256" key="3">
    <source>
        <dbReference type="ARBA" id="ARBA00022722"/>
    </source>
</evidence>
<dbReference type="Gene3D" id="3.30.420.10">
    <property type="entry name" value="Ribonuclease H-like superfamily/Ribonuclease H"/>
    <property type="match status" value="1"/>
</dbReference>
<feature type="compositionally biased region" description="Acidic residues" evidence="6">
    <location>
        <begin position="15"/>
        <end position="29"/>
    </location>
</feature>
<dbReference type="PANTHER" id="PTHR37984">
    <property type="entry name" value="PROTEIN CBG26694"/>
    <property type="match status" value="1"/>
</dbReference>
<dbReference type="Gene3D" id="2.40.70.10">
    <property type="entry name" value="Acid Proteases"/>
    <property type="match status" value="1"/>
</dbReference>
<keyword evidence="4" id="KW-0378">Hydrolase</keyword>
<dbReference type="Pfam" id="PF00078">
    <property type="entry name" value="RVT_1"/>
    <property type="match status" value="1"/>
</dbReference>
<feature type="compositionally biased region" description="Basic and acidic residues" evidence="6">
    <location>
        <begin position="30"/>
        <end position="41"/>
    </location>
</feature>
<dbReference type="EMBL" id="BKCJ010040748">
    <property type="protein sequence ID" value="GEV97791.1"/>
    <property type="molecule type" value="Genomic_DNA"/>
</dbReference>
<dbReference type="PROSITE" id="PS50878">
    <property type="entry name" value="RT_POL"/>
    <property type="match status" value="1"/>
</dbReference>
<evidence type="ECO:0000256" key="5">
    <source>
        <dbReference type="ARBA" id="ARBA00023268"/>
    </source>
</evidence>
<keyword evidence="5" id="KW-0511">Multifunctional enzyme</keyword>
<dbReference type="Pfam" id="PF24626">
    <property type="entry name" value="SH3_Tf2-1"/>
    <property type="match status" value="1"/>
</dbReference>
<keyword evidence="1" id="KW-0808">Transferase</keyword>
<dbReference type="SUPFAM" id="SSF56672">
    <property type="entry name" value="DNA/RNA polymerases"/>
    <property type="match status" value="1"/>
</dbReference>
<feature type="domain" description="Integrase catalytic" evidence="8">
    <location>
        <begin position="766"/>
        <end position="959"/>
    </location>
</feature>
<dbReference type="SUPFAM" id="SSF53098">
    <property type="entry name" value="Ribonuclease H-like"/>
    <property type="match status" value="1"/>
</dbReference>
<dbReference type="Gene3D" id="3.10.10.10">
    <property type="entry name" value="HIV Type 1 Reverse Transcriptase, subunit A, domain 1"/>
    <property type="match status" value="1"/>
</dbReference>
<dbReference type="InterPro" id="IPR043128">
    <property type="entry name" value="Rev_trsase/Diguanyl_cyclase"/>
</dbReference>
<evidence type="ECO:0000256" key="6">
    <source>
        <dbReference type="SAM" id="MobiDB-lite"/>
    </source>
</evidence>
<accession>A0A699GSZ0</accession>
<protein>
    <recommendedName>
        <fullName evidence="10">Reverse transcriptase domain-containing protein</fullName>
    </recommendedName>
</protein>
<sequence length="1041" mass="120229">MEIFEFLGYTSSNEEKEERDEEEEEEEEKEESKKKGLKEASEIGLNSEPPGYAAIDNEVVLDLESTERSEPKCKEMEDTSSLAMMRTSTSLQSSRNNCKTFFLRSSLNTTRWIEKMESVIENSECAENQKVKYAASSFINKALTWWNTQVQVRGRETAIGMSWVDFKVLLVEEFYPSNEMEKLESKLWNHTMVGANHAWSSEKRKEVEETSKEGGSSKDNKKAKVEKGFVATAPPRNEMWAHILSVLSVLLIIQKVNLVGNCLALEGNRNSQNNGNQARGRVFIVNAVDALQDPNIFVSLLNVKPSIVSPGYIIEVANGKKEEIDRIIRDCKLEIGNSFFSIDLIPLGHGSFDVIVGKDWLSKNKAEIVCLEKVVRIPLESDEILRVQGERTLGGTKTLMSTKAEEPELSDIPIVGDFINVFLEDLSGITTATTMLFVKKKDDSMRMFIDYRELNKLTVKNRYPLPRINDLFNQLQGARYFYKIDLRTGYHLLRVHAEDILKTVFRMRYGYFEFMVMPFGLTKAPAVFMDLMNRVYEPYLDKFVIIFIDDILIYPKTKEDHEIAKPLTLLTQKNKRYEWGAEQEEAFQTLKDNLCNALILSLPDGIEDFVVYCDASNQGLGCVLMQRGKSVIYTDHKSLQHIFDQKELNKHQRRWIELFIDYECEIRYHSGKAYVVADALSMKERVKPRRVQAMAMTRGEHGPRTRLDRTEDRIGPKCRIEDRTEMSEAFKEENAPAERLHGLDQQMERKEDESLYFMDRIWVSLVGEIPEWKWYNITMDFITKLPKTKSGRDTIWVVVDRLSKSAHFLATREDYSVEKLARLYIDEIVARHRVPVSIISDRDGRFTSRFWQTLQKALGTRLDMSTAYHSQIDVQSERTIQTLEDIIRCAPFEALYGRNCRSPVLWAKIGESRFIGPELVQETTNKVVLIKENLKAVRDHQKSYTDNRRKPLEFEVGDQVLLKVSPWNGVICFEKKGKLAPRYGGPFEILERKCLTDANQYVPLDEIKVDKTVHFVKEPVEIMDHEVKSLKRSKISIIKVR</sequence>
<dbReference type="InterPro" id="IPR056924">
    <property type="entry name" value="SH3_Tf2-1"/>
</dbReference>
<dbReference type="InterPro" id="IPR041577">
    <property type="entry name" value="RT_RNaseH_2"/>
</dbReference>
<dbReference type="GO" id="GO:0015074">
    <property type="term" value="P:DNA integration"/>
    <property type="evidence" value="ECO:0007669"/>
    <property type="project" value="InterPro"/>
</dbReference>
<dbReference type="PROSITE" id="PS50994">
    <property type="entry name" value="INTEGRASE"/>
    <property type="match status" value="1"/>
</dbReference>
<feature type="region of interest" description="Disordered" evidence="6">
    <location>
        <begin position="199"/>
        <end position="223"/>
    </location>
</feature>
<name>A0A699GSZ0_TANCI</name>
<evidence type="ECO:0000313" key="9">
    <source>
        <dbReference type="EMBL" id="GEV97791.1"/>
    </source>
</evidence>
<dbReference type="InterPro" id="IPR050951">
    <property type="entry name" value="Retrovirus_Pol_polyprotein"/>
</dbReference>
<dbReference type="CDD" id="cd00303">
    <property type="entry name" value="retropepsin_like"/>
    <property type="match status" value="1"/>
</dbReference>